<evidence type="ECO:0000313" key="3">
    <source>
        <dbReference type="Proteomes" id="UP000430345"/>
    </source>
</evidence>
<dbReference type="Proteomes" id="UP000430345">
    <property type="component" value="Unassembled WGS sequence"/>
</dbReference>
<dbReference type="InterPro" id="IPR001296">
    <property type="entry name" value="Glyco_trans_1"/>
</dbReference>
<protein>
    <submittedName>
        <fullName evidence="2">Glycosyltransferase</fullName>
    </submittedName>
</protein>
<dbReference type="EMBL" id="WHJC01000003">
    <property type="protein sequence ID" value="MPQ42302.1"/>
    <property type="molecule type" value="Genomic_DNA"/>
</dbReference>
<accession>A0A6I1MJH7</accession>
<feature type="domain" description="Glycosyl transferase family 1" evidence="1">
    <location>
        <begin position="187"/>
        <end position="349"/>
    </location>
</feature>
<evidence type="ECO:0000259" key="1">
    <source>
        <dbReference type="Pfam" id="PF00534"/>
    </source>
</evidence>
<reference evidence="2 3" key="1">
    <citation type="submission" date="2019-10" db="EMBL/GenBank/DDBJ databases">
        <title>The Genome Sequence of Clostridium tarantellae Isolated from Fish Brain.</title>
        <authorList>
            <person name="Bano L."/>
            <person name="Kiel M."/>
            <person name="Sales G."/>
            <person name="Doxey A.C."/>
            <person name="Mansfield M.J."/>
            <person name="Schiavone M."/>
            <person name="Rossetto O."/>
            <person name="Pirazzini M."/>
            <person name="Dobrindt U."/>
            <person name="Montecucco C."/>
        </authorList>
    </citation>
    <scope>NUCLEOTIDE SEQUENCE [LARGE SCALE GENOMIC DNA]</scope>
    <source>
        <strain evidence="2 3">DSM 3997</strain>
    </source>
</reference>
<dbReference type="PANTHER" id="PTHR12526:SF630">
    <property type="entry name" value="GLYCOSYLTRANSFERASE"/>
    <property type="match status" value="1"/>
</dbReference>
<name>A0A6I1MJH7_9CLOT</name>
<dbReference type="OrthoDB" id="9762705at2"/>
<keyword evidence="3" id="KW-1185">Reference proteome</keyword>
<dbReference type="Gene3D" id="3.40.50.2000">
    <property type="entry name" value="Glycogen Phosphorylase B"/>
    <property type="match status" value="2"/>
</dbReference>
<gene>
    <name evidence="2" type="ORF">GBZ86_00790</name>
</gene>
<dbReference type="CDD" id="cd03811">
    <property type="entry name" value="GT4_GT28_WabH-like"/>
    <property type="match status" value="1"/>
</dbReference>
<comment type="caution">
    <text evidence="2">The sequence shown here is derived from an EMBL/GenBank/DDBJ whole genome shotgun (WGS) entry which is preliminary data.</text>
</comment>
<keyword evidence="2" id="KW-0808">Transferase</keyword>
<organism evidence="2 3">
    <name type="scientific">Clostridium tarantellae</name>
    <dbReference type="NCBI Taxonomy" id="39493"/>
    <lineage>
        <taxon>Bacteria</taxon>
        <taxon>Bacillati</taxon>
        <taxon>Bacillota</taxon>
        <taxon>Clostridia</taxon>
        <taxon>Eubacteriales</taxon>
        <taxon>Clostridiaceae</taxon>
        <taxon>Clostridium</taxon>
    </lineage>
</organism>
<dbReference type="RefSeq" id="WP_152886812.1">
    <property type="nucleotide sequence ID" value="NZ_WHJC01000003.1"/>
</dbReference>
<dbReference type="PANTHER" id="PTHR12526">
    <property type="entry name" value="GLYCOSYLTRANSFERASE"/>
    <property type="match status" value="1"/>
</dbReference>
<dbReference type="AlphaFoldDB" id="A0A6I1MJH7"/>
<dbReference type="Pfam" id="PF00534">
    <property type="entry name" value="Glycos_transf_1"/>
    <property type="match status" value="1"/>
</dbReference>
<proteinExistence type="predicted"/>
<sequence>MKKILFIAKDLKLGGVSKALINLLKCIDLNKFNITLVTLFADNDYKNKLDSKIKHLILFENNNYLDKFTNKIKGRILRHFNNSLVYDFFIKEKYDIEISFMTNYPNKIIANSSNKDSIKIGWIHGNYNYKNYDLEIYKNLEEQKKTYNKFNHIVCVSSECKDAFSNIVTDKDLITMVNPIDSIEIKELSKEKVSIEKDIFTICSVGRLSEEKGFMRLLKIHKKLIEEGFKYKLWIIGDGPEKNNLINYINKNNLNKHTLLLGYQSNPYKFMVLSDLYVCPSYTEALSTTIQEFLILKKPIVTTSCPGMKDLLGDSKYGIITQNNSDDLYNELKNILINKKKFNYYKEKAVARSSNFNLDKSITDINKLINNFQ</sequence>
<dbReference type="SUPFAM" id="SSF53756">
    <property type="entry name" value="UDP-Glycosyltransferase/glycogen phosphorylase"/>
    <property type="match status" value="1"/>
</dbReference>
<dbReference type="GO" id="GO:0016757">
    <property type="term" value="F:glycosyltransferase activity"/>
    <property type="evidence" value="ECO:0007669"/>
    <property type="project" value="InterPro"/>
</dbReference>
<evidence type="ECO:0000313" key="2">
    <source>
        <dbReference type="EMBL" id="MPQ42302.1"/>
    </source>
</evidence>